<dbReference type="InterPro" id="IPR036393">
    <property type="entry name" value="AceGlu_kinase-like_sf"/>
</dbReference>
<evidence type="ECO:0000256" key="1">
    <source>
        <dbReference type="ARBA" id="ARBA00022490"/>
    </source>
</evidence>
<dbReference type="NCBIfam" id="TIGR01027">
    <property type="entry name" value="proB"/>
    <property type="match status" value="1"/>
</dbReference>
<dbReference type="SUPFAM" id="SSF53633">
    <property type="entry name" value="Carbamate kinase-like"/>
    <property type="match status" value="1"/>
</dbReference>
<name>A0ABQ8EWA6_9FUNG</name>
<dbReference type="SMART" id="SM00359">
    <property type="entry name" value="PUA"/>
    <property type="match status" value="1"/>
</dbReference>
<dbReference type="InterPro" id="IPR002478">
    <property type="entry name" value="PUA"/>
</dbReference>
<keyword evidence="4" id="KW-0808">Transferase</keyword>
<dbReference type="InterPro" id="IPR015947">
    <property type="entry name" value="PUA-like_sf"/>
</dbReference>
<reference evidence="9 10" key="1">
    <citation type="submission" date="2021-02" db="EMBL/GenBank/DDBJ databases">
        <title>Variation within the Batrachochytrium salamandrivorans European outbreak.</title>
        <authorList>
            <person name="Kelly M."/>
            <person name="Pasmans F."/>
            <person name="Shea T.P."/>
            <person name="Munoz J.F."/>
            <person name="Carranza S."/>
            <person name="Cuomo C.A."/>
            <person name="Martel A."/>
        </authorList>
    </citation>
    <scope>NUCLEOTIDE SEQUENCE [LARGE SCALE GENOMIC DNA]</scope>
    <source>
        <strain evidence="9 10">AMFP18/2</strain>
    </source>
</reference>
<evidence type="ECO:0000256" key="6">
    <source>
        <dbReference type="ARBA" id="ARBA00022777"/>
    </source>
</evidence>
<evidence type="ECO:0000256" key="7">
    <source>
        <dbReference type="ARBA" id="ARBA00022840"/>
    </source>
</evidence>
<accession>A0ABQ8EWA6</accession>
<feature type="domain" description="PUA" evidence="8">
    <location>
        <begin position="333"/>
        <end position="428"/>
    </location>
</feature>
<keyword evidence="10" id="KW-1185">Reference proteome</keyword>
<dbReference type="InterPro" id="IPR001048">
    <property type="entry name" value="Asp/Glu/Uridylate_kinase"/>
</dbReference>
<keyword evidence="2" id="KW-0028">Amino-acid biosynthesis</keyword>
<dbReference type="PROSITE" id="PS50890">
    <property type="entry name" value="PUA"/>
    <property type="match status" value="1"/>
</dbReference>
<evidence type="ECO:0000259" key="8">
    <source>
        <dbReference type="SMART" id="SM00359"/>
    </source>
</evidence>
<dbReference type="Proteomes" id="UP001648503">
    <property type="component" value="Unassembled WGS sequence"/>
</dbReference>
<evidence type="ECO:0000313" key="10">
    <source>
        <dbReference type="Proteomes" id="UP001648503"/>
    </source>
</evidence>
<evidence type="ECO:0000256" key="2">
    <source>
        <dbReference type="ARBA" id="ARBA00022605"/>
    </source>
</evidence>
<evidence type="ECO:0000256" key="5">
    <source>
        <dbReference type="ARBA" id="ARBA00022741"/>
    </source>
</evidence>
<dbReference type="Gene3D" id="2.30.130.10">
    <property type="entry name" value="PUA domain"/>
    <property type="match status" value="1"/>
</dbReference>
<dbReference type="PIRSF" id="PIRSF000729">
    <property type="entry name" value="GK"/>
    <property type="match status" value="1"/>
</dbReference>
<keyword evidence="1" id="KW-0963">Cytoplasm</keyword>
<proteinExistence type="inferred from homology"/>
<keyword evidence="7" id="KW-0067">ATP-binding</keyword>
<dbReference type="PROSITE" id="PS00902">
    <property type="entry name" value="GLUTAMATE_5_KINASE"/>
    <property type="match status" value="1"/>
</dbReference>
<dbReference type="InterPro" id="IPR041739">
    <property type="entry name" value="G5K_ProB"/>
</dbReference>
<dbReference type="CDD" id="cd04242">
    <property type="entry name" value="AAK_G5K_ProB"/>
    <property type="match status" value="1"/>
</dbReference>
<dbReference type="InterPro" id="IPR036974">
    <property type="entry name" value="PUA_sf"/>
</dbReference>
<keyword evidence="6" id="KW-0418">Kinase</keyword>
<keyword evidence="3" id="KW-0641">Proline biosynthesis</keyword>
<sequence>MNDVHQTSPLEASAKAESAFTLPAEPALATVDCSGISINSSKKSMTIVIKLGTSSICDEKTFMPKLANLSLLVETIVKLRSLGHSVLVVSSGAVGVGLRKLGLSKKPKHLSQIQAIAAVGQGGLMALYDTLFSQFGIPIAQILLTRDNLAERSQYLNARSTLKELLQMNVVPIINENDSVSNAEIRFGDNDTLSAIAAGMISADVLFLLTDVDALYTDNPRTNPAAQVVRVVDNIKQLREKVSVTSEGSSIGTGGMVTKLIAAELATAVGCSTVISLGSKPYMIVDIIEEIRAHADAAPGSVFQPTLGTHFLPKPNPMMDRKWWILHGLAVSGAIYIDDGAVHAITKQKSSLFAAGITQVEGSFNAQQSVQIFSRVTETLPRGEVVQRAVEVARGLANYSSVEMQRIIGVQSSKIADLLGYRDSDYAIHRDNIVITLLHKDEAS</sequence>
<dbReference type="InterPro" id="IPR019797">
    <property type="entry name" value="Glutamate_5-kinase_CS"/>
</dbReference>
<evidence type="ECO:0000256" key="4">
    <source>
        <dbReference type="ARBA" id="ARBA00022679"/>
    </source>
</evidence>
<dbReference type="EMBL" id="JAFCIX010000555">
    <property type="protein sequence ID" value="KAH6587646.1"/>
    <property type="molecule type" value="Genomic_DNA"/>
</dbReference>
<dbReference type="PANTHER" id="PTHR43654:SF3">
    <property type="entry name" value="GLUTAMATE 5-KINASE"/>
    <property type="match status" value="1"/>
</dbReference>
<dbReference type="Gene3D" id="3.40.1160.10">
    <property type="entry name" value="Acetylglutamate kinase-like"/>
    <property type="match status" value="1"/>
</dbReference>
<dbReference type="PRINTS" id="PR00474">
    <property type="entry name" value="GLU5KINASE"/>
</dbReference>
<evidence type="ECO:0000256" key="3">
    <source>
        <dbReference type="ARBA" id="ARBA00022650"/>
    </source>
</evidence>
<evidence type="ECO:0000313" key="9">
    <source>
        <dbReference type="EMBL" id="KAH6587646.1"/>
    </source>
</evidence>
<comment type="caution">
    <text evidence="9">The sequence shown here is derived from an EMBL/GenBank/DDBJ whole genome shotgun (WGS) entry which is preliminary data.</text>
</comment>
<dbReference type="InterPro" id="IPR011529">
    <property type="entry name" value="Glu_5kinase"/>
</dbReference>
<dbReference type="Pfam" id="PF01472">
    <property type="entry name" value="PUA"/>
    <property type="match status" value="1"/>
</dbReference>
<dbReference type="Pfam" id="PF00696">
    <property type="entry name" value="AA_kinase"/>
    <property type="match status" value="1"/>
</dbReference>
<keyword evidence="5" id="KW-0547">Nucleotide-binding</keyword>
<protein>
    <recommendedName>
        <fullName evidence="8">PUA domain-containing protein</fullName>
    </recommendedName>
</protein>
<dbReference type="SUPFAM" id="SSF88697">
    <property type="entry name" value="PUA domain-like"/>
    <property type="match status" value="1"/>
</dbReference>
<dbReference type="PANTHER" id="PTHR43654">
    <property type="entry name" value="GLUTAMATE 5-KINASE"/>
    <property type="match status" value="1"/>
</dbReference>
<dbReference type="InterPro" id="IPR005715">
    <property type="entry name" value="Glu_5kinase/COase_Synthase"/>
</dbReference>
<dbReference type="InterPro" id="IPR001057">
    <property type="entry name" value="Glu/AcGlu_kinase"/>
</dbReference>
<gene>
    <name evidence="9" type="ORF">BASA50_011250</name>
</gene>
<organism evidence="9 10">
    <name type="scientific">Batrachochytrium salamandrivorans</name>
    <dbReference type="NCBI Taxonomy" id="1357716"/>
    <lineage>
        <taxon>Eukaryota</taxon>
        <taxon>Fungi</taxon>
        <taxon>Fungi incertae sedis</taxon>
        <taxon>Chytridiomycota</taxon>
        <taxon>Chytridiomycota incertae sedis</taxon>
        <taxon>Chytridiomycetes</taxon>
        <taxon>Rhizophydiales</taxon>
        <taxon>Rhizophydiales incertae sedis</taxon>
        <taxon>Batrachochytrium</taxon>
    </lineage>
</organism>
<dbReference type="HAMAP" id="MF_00456">
    <property type="entry name" value="ProB"/>
    <property type="match status" value="1"/>
</dbReference>
<dbReference type="CDD" id="cd21157">
    <property type="entry name" value="PUA_G5K"/>
    <property type="match status" value="1"/>
</dbReference>